<keyword evidence="3" id="KW-1185">Reference proteome</keyword>
<dbReference type="InterPro" id="IPR052715">
    <property type="entry name" value="RAYT_transposase"/>
</dbReference>
<dbReference type="PANTHER" id="PTHR36966">
    <property type="entry name" value="REP-ASSOCIATED TYROSINE TRANSPOSASE"/>
    <property type="match status" value="1"/>
</dbReference>
<accession>A0ABV8CLD4</accession>
<dbReference type="SMART" id="SM01321">
    <property type="entry name" value="Y1_Tnp"/>
    <property type="match status" value="1"/>
</dbReference>
<dbReference type="Proteomes" id="UP001595692">
    <property type="component" value="Unassembled WGS sequence"/>
</dbReference>
<dbReference type="InterPro" id="IPR036515">
    <property type="entry name" value="Transposase_17_sf"/>
</dbReference>
<evidence type="ECO:0000259" key="1">
    <source>
        <dbReference type="SMART" id="SM01321"/>
    </source>
</evidence>
<protein>
    <submittedName>
        <fullName evidence="2">Transposase</fullName>
    </submittedName>
</protein>
<sequence length="173" mass="20501">MLYRRANVQGATWFFTVNLAERGHDLLIRHVDLLRDVTREVKNRHPFEIVAMVVLPEHLHAIWTLPADDADYPMRWSLIKAGFSRSLPKSEAIRQSRLHKRERGIWQRRYWEHQIQDDADLQAHVDYIHYNPVKHGHDRLPVEWPHSSIHQFIERGWMAADWSAADAILLGHE</sequence>
<dbReference type="SUPFAM" id="SSF143422">
    <property type="entry name" value="Transposase IS200-like"/>
    <property type="match status" value="1"/>
</dbReference>
<organism evidence="2 3">
    <name type="scientific">Pseudaeromonas sharmana</name>
    <dbReference type="NCBI Taxonomy" id="328412"/>
    <lineage>
        <taxon>Bacteria</taxon>
        <taxon>Pseudomonadati</taxon>
        <taxon>Pseudomonadota</taxon>
        <taxon>Gammaproteobacteria</taxon>
        <taxon>Aeromonadales</taxon>
        <taxon>Aeromonadaceae</taxon>
        <taxon>Pseudaeromonas</taxon>
    </lineage>
</organism>
<dbReference type="EMBL" id="JBHSAF010000003">
    <property type="protein sequence ID" value="MFC3912896.1"/>
    <property type="molecule type" value="Genomic_DNA"/>
</dbReference>
<dbReference type="Pfam" id="PF01797">
    <property type="entry name" value="Y1_Tnp"/>
    <property type="match status" value="1"/>
</dbReference>
<evidence type="ECO:0000313" key="3">
    <source>
        <dbReference type="Proteomes" id="UP001595692"/>
    </source>
</evidence>
<gene>
    <name evidence="2" type="ORF">ACFOSS_05390</name>
</gene>
<dbReference type="InterPro" id="IPR002686">
    <property type="entry name" value="Transposase_17"/>
</dbReference>
<dbReference type="NCBIfam" id="NF047646">
    <property type="entry name" value="REP_Tyr_transpos"/>
    <property type="match status" value="1"/>
</dbReference>
<comment type="caution">
    <text evidence="2">The sequence shown here is derived from an EMBL/GenBank/DDBJ whole genome shotgun (WGS) entry which is preliminary data.</text>
</comment>
<dbReference type="RefSeq" id="WP_377151109.1">
    <property type="nucleotide sequence ID" value="NZ_JBHSAF010000003.1"/>
</dbReference>
<evidence type="ECO:0000313" key="2">
    <source>
        <dbReference type="EMBL" id="MFC3912896.1"/>
    </source>
</evidence>
<dbReference type="PANTHER" id="PTHR36966:SF1">
    <property type="entry name" value="REP-ASSOCIATED TYROSINE TRANSPOSASE"/>
    <property type="match status" value="1"/>
</dbReference>
<name>A0ABV8CLD4_9GAMM</name>
<reference evidence="3" key="1">
    <citation type="journal article" date="2019" name="Int. J. Syst. Evol. Microbiol.">
        <title>The Global Catalogue of Microorganisms (GCM) 10K type strain sequencing project: providing services to taxonomists for standard genome sequencing and annotation.</title>
        <authorList>
            <consortium name="The Broad Institute Genomics Platform"/>
            <consortium name="The Broad Institute Genome Sequencing Center for Infectious Disease"/>
            <person name="Wu L."/>
            <person name="Ma J."/>
        </authorList>
    </citation>
    <scope>NUCLEOTIDE SEQUENCE [LARGE SCALE GENOMIC DNA]</scope>
    <source>
        <strain evidence="3">CCUG 54939</strain>
    </source>
</reference>
<dbReference type="Gene3D" id="3.30.70.1290">
    <property type="entry name" value="Transposase IS200-like"/>
    <property type="match status" value="1"/>
</dbReference>
<proteinExistence type="predicted"/>
<feature type="domain" description="Transposase IS200-like" evidence="1">
    <location>
        <begin position="8"/>
        <end position="131"/>
    </location>
</feature>